<feature type="region of interest" description="Disordered" evidence="1">
    <location>
        <begin position="1"/>
        <end position="30"/>
    </location>
</feature>
<dbReference type="EMBL" id="JXTC01000240">
    <property type="protein sequence ID" value="PON78707.1"/>
    <property type="molecule type" value="Genomic_DNA"/>
</dbReference>
<evidence type="ECO:0000256" key="1">
    <source>
        <dbReference type="SAM" id="MobiDB-lite"/>
    </source>
</evidence>
<keyword evidence="3" id="KW-1185">Reference proteome</keyword>
<proteinExistence type="predicted"/>
<dbReference type="InParanoid" id="A0A2P5DZK1"/>
<gene>
    <name evidence="2" type="ORF">TorRG33x02_237510</name>
</gene>
<evidence type="ECO:0000313" key="2">
    <source>
        <dbReference type="EMBL" id="PON78707.1"/>
    </source>
</evidence>
<name>A0A2P5DZK1_TREOI</name>
<feature type="non-terminal residue" evidence="2">
    <location>
        <position position="1"/>
    </location>
</feature>
<sequence length="71" mass="7998">QPSAAIVRRTSPQSLARRSRRRRRRRSSSLSLSLGFVLHLIFEETVYCVAGSTVSSKKTPPFCVLLKLILL</sequence>
<dbReference type="Proteomes" id="UP000237000">
    <property type="component" value="Unassembled WGS sequence"/>
</dbReference>
<feature type="compositionally biased region" description="Basic residues" evidence="1">
    <location>
        <begin position="17"/>
        <end position="27"/>
    </location>
</feature>
<comment type="caution">
    <text evidence="2">The sequence shown here is derived from an EMBL/GenBank/DDBJ whole genome shotgun (WGS) entry which is preliminary data.</text>
</comment>
<dbReference type="AlphaFoldDB" id="A0A2P5DZK1"/>
<reference evidence="3" key="1">
    <citation type="submission" date="2016-06" db="EMBL/GenBank/DDBJ databases">
        <title>Parallel loss of symbiosis genes in relatives of nitrogen-fixing non-legume Parasponia.</title>
        <authorList>
            <person name="Van Velzen R."/>
            <person name="Holmer R."/>
            <person name="Bu F."/>
            <person name="Rutten L."/>
            <person name="Van Zeijl A."/>
            <person name="Liu W."/>
            <person name="Santuari L."/>
            <person name="Cao Q."/>
            <person name="Sharma T."/>
            <person name="Shen D."/>
            <person name="Roswanjaya Y."/>
            <person name="Wardhani T."/>
            <person name="Kalhor M.S."/>
            <person name="Jansen J."/>
            <person name="Van den Hoogen J."/>
            <person name="Gungor B."/>
            <person name="Hartog M."/>
            <person name="Hontelez J."/>
            <person name="Verver J."/>
            <person name="Yang W.-C."/>
            <person name="Schijlen E."/>
            <person name="Repin R."/>
            <person name="Schilthuizen M."/>
            <person name="Schranz E."/>
            <person name="Heidstra R."/>
            <person name="Miyata K."/>
            <person name="Fedorova E."/>
            <person name="Kohlen W."/>
            <person name="Bisseling T."/>
            <person name="Smit S."/>
            <person name="Geurts R."/>
        </authorList>
    </citation>
    <scope>NUCLEOTIDE SEQUENCE [LARGE SCALE GENOMIC DNA]</scope>
    <source>
        <strain evidence="3">cv. RG33-2</strain>
    </source>
</reference>
<accession>A0A2P5DZK1</accession>
<organism evidence="2 3">
    <name type="scientific">Trema orientale</name>
    <name type="common">Charcoal tree</name>
    <name type="synonym">Celtis orientalis</name>
    <dbReference type="NCBI Taxonomy" id="63057"/>
    <lineage>
        <taxon>Eukaryota</taxon>
        <taxon>Viridiplantae</taxon>
        <taxon>Streptophyta</taxon>
        <taxon>Embryophyta</taxon>
        <taxon>Tracheophyta</taxon>
        <taxon>Spermatophyta</taxon>
        <taxon>Magnoliopsida</taxon>
        <taxon>eudicotyledons</taxon>
        <taxon>Gunneridae</taxon>
        <taxon>Pentapetalae</taxon>
        <taxon>rosids</taxon>
        <taxon>fabids</taxon>
        <taxon>Rosales</taxon>
        <taxon>Cannabaceae</taxon>
        <taxon>Trema</taxon>
    </lineage>
</organism>
<evidence type="ECO:0000313" key="3">
    <source>
        <dbReference type="Proteomes" id="UP000237000"/>
    </source>
</evidence>
<protein>
    <submittedName>
        <fullName evidence="2">Uncharacterized protein</fullName>
    </submittedName>
</protein>